<sequence length="75" mass="8850">MDSRVDFLKSKIESFSPEIIEAFIKIVESMNQLATVDIPQFYQEELQYRISFHTENPSTKLDFFENIIELEKNCA</sequence>
<reference evidence="1 2" key="1">
    <citation type="submission" date="2022-03" db="EMBL/GenBank/DDBJ databases">
        <title>Chryseobacterium sp. isolated from the Andong Sikhe.</title>
        <authorList>
            <person name="Won M."/>
            <person name="Kim S.-J."/>
            <person name="Kwon S.-W."/>
        </authorList>
    </citation>
    <scope>NUCLEOTIDE SEQUENCE [LARGE SCALE GENOMIC DNA]</scope>
    <source>
        <strain evidence="1 2">ADR-1</strain>
    </source>
</reference>
<evidence type="ECO:0000313" key="1">
    <source>
        <dbReference type="EMBL" id="UOE38771.1"/>
    </source>
</evidence>
<dbReference type="RefSeq" id="WP_209388852.1">
    <property type="nucleotide sequence ID" value="NZ_CP094529.1"/>
</dbReference>
<gene>
    <name evidence="1" type="ORF">MTP08_03060</name>
</gene>
<organism evidence="1 2">
    <name type="scientific">Chryseobacterium oryzae</name>
    <dbReference type="NCBI Taxonomy" id="2929799"/>
    <lineage>
        <taxon>Bacteria</taxon>
        <taxon>Pseudomonadati</taxon>
        <taxon>Bacteroidota</taxon>
        <taxon>Flavobacteriia</taxon>
        <taxon>Flavobacteriales</taxon>
        <taxon>Weeksellaceae</taxon>
        <taxon>Chryseobacterium group</taxon>
        <taxon>Chryseobacterium</taxon>
    </lineage>
</organism>
<evidence type="ECO:0000313" key="2">
    <source>
        <dbReference type="Proteomes" id="UP000831068"/>
    </source>
</evidence>
<proteinExistence type="predicted"/>
<protein>
    <submittedName>
        <fullName evidence="1">Uncharacterized protein</fullName>
    </submittedName>
</protein>
<dbReference type="Proteomes" id="UP000831068">
    <property type="component" value="Chromosome"/>
</dbReference>
<name>A0ABY4BLN4_9FLAO</name>
<keyword evidence="2" id="KW-1185">Reference proteome</keyword>
<accession>A0ABY4BLN4</accession>
<dbReference type="EMBL" id="CP094529">
    <property type="protein sequence ID" value="UOE38771.1"/>
    <property type="molecule type" value="Genomic_DNA"/>
</dbReference>